<dbReference type="AlphaFoldDB" id="G0U5K1"/>
<keyword evidence="1" id="KW-1133">Transmembrane helix</keyword>
<feature type="transmembrane region" description="Helical" evidence="1">
    <location>
        <begin position="73"/>
        <end position="94"/>
    </location>
</feature>
<gene>
    <name evidence="2" type="ORF">TVY486_1002050</name>
</gene>
<proteinExistence type="predicted"/>
<accession>G0U5K1</accession>
<keyword evidence="1" id="KW-0472">Membrane</keyword>
<organism evidence="2">
    <name type="scientific">Trypanosoma vivax (strain Y486)</name>
    <dbReference type="NCBI Taxonomy" id="1055687"/>
    <lineage>
        <taxon>Eukaryota</taxon>
        <taxon>Discoba</taxon>
        <taxon>Euglenozoa</taxon>
        <taxon>Kinetoplastea</taxon>
        <taxon>Metakinetoplastina</taxon>
        <taxon>Trypanosomatida</taxon>
        <taxon>Trypanosomatidae</taxon>
        <taxon>Trypanosoma</taxon>
        <taxon>Duttonella</taxon>
    </lineage>
</organism>
<name>G0U5K1_TRYVY</name>
<evidence type="ECO:0000313" key="2">
    <source>
        <dbReference type="EMBL" id="CCC51152.1"/>
    </source>
</evidence>
<dbReference type="EMBL" id="HE573026">
    <property type="protein sequence ID" value="CCC51152.1"/>
    <property type="molecule type" value="Genomic_DNA"/>
</dbReference>
<reference evidence="2" key="1">
    <citation type="journal article" date="2012" name="Proc. Natl. Acad. Sci. U.S.A.">
        <title>Antigenic diversity is generated by distinct evolutionary mechanisms in African trypanosome species.</title>
        <authorList>
            <person name="Jackson A.P."/>
            <person name="Berry A."/>
            <person name="Aslett M."/>
            <person name="Allison H.C."/>
            <person name="Burton P."/>
            <person name="Vavrova-Anderson J."/>
            <person name="Brown R."/>
            <person name="Browne H."/>
            <person name="Corton N."/>
            <person name="Hauser H."/>
            <person name="Gamble J."/>
            <person name="Gilderthorp R."/>
            <person name="Marcello L."/>
            <person name="McQuillan J."/>
            <person name="Otto T.D."/>
            <person name="Quail M.A."/>
            <person name="Sanders M.J."/>
            <person name="van Tonder A."/>
            <person name="Ginger M.L."/>
            <person name="Field M.C."/>
            <person name="Barry J.D."/>
            <person name="Hertz-Fowler C."/>
            <person name="Berriman M."/>
        </authorList>
    </citation>
    <scope>NUCLEOTIDE SEQUENCE</scope>
    <source>
        <strain evidence="2">Y486</strain>
    </source>
</reference>
<feature type="transmembrane region" description="Helical" evidence="1">
    <location>
        <begin position="144"/>
        <end position="163"/>
    </location>
</feature>
<sequence length="207" mass="22961">MRGCCLPPVTLRHVRRAVINVGRCASFGVDKKAAKQSVTPKKPAKKLLLSTWRQYKPVAWLFQNAMKIAACQLLIESTLTLAIATLLAGGWVTAGDVRALLNRLYYPFTGIVNWDGGYHEVGLTVVGYQLTRETLSVLHTSYNVASGLLPLQLVILALVYPTFTRVCGKLFTRFRTNASSSTNQTISIAAERVAHSNPFGKRRHYRK</sequence>
<keyword evidence="1" id="KW-0812">Transmembrane</keyword>
<protein>
    <submittedName>
        <fullName evidence="2">Uncharacterized protein</fullName>
    </submittedName>
</protein>
<dbReference type="VEuPathDB" id="TriTrypDB:TvY486_1002050"/>
<evidence type="ECO:0000256" key="1">
    <source>
        <dbReference type="SAM" id="Phobius"/>
    </source>
</evidence>